<evidence type="ECO:0000256" key="1">
    <source>
        <dbReference type="ARBA" id="ARBA00006432"/>
    </source>
</evidence>
<feature type="domain" description="AMP-dependent synthetase/ligase" evidence="3">
    <location>
        <begin position="63"/>
        <end position="203"/>
    </location>
</feature>
<sequence>MTTLNATPTYHNVHNSFKLNGFHLDKDDLCRVAYSFIKEGDDFEKPVGNFLLDWFDNNPYIDINTSGSTGTPKRIRVEKQAMVNSALATGDFFDLAPGNKALHCLPAKYIAGKMMFVRGFILGLDMDFVAPNSTPLKNNDTVYDFAAMVPLQAKHSLEELKNVKKVIIGGVYIHRTLEDALAELPTEVYETYGMTETITHIAAKRVGEQAFTVLPNVTISYDDNNCLVIHAPRISDEVIVTNDLVELVNENQFIFLGRFDNVVNSGGIKLIPEQIEEKLSGKIQSRFMFGGLPDEQLGEKLVLVLEGEERALEPHVFEELDKYERPKAILFVPKFAETETGKMMRKEILKEAAN</sequence>
<evidence type="ECO:0000313" key="4">
    <source>
        <dbReference type="EMBL" id="SDK59637.1"/>
    </source>
</evidence>
<dbReference type="PANTHER" id="PTHR43201:SF5">
    <property type="entry name" value="MEDIUM-CHAIN ACYL-COA LIGASE ACSF2, MITOCHONDRIAL"/>
    <property type="match status" value="1"/>
</dbReference>
<dbReference type="STRING" id="1128970.SAMN04487935_3725"/>
<dbReference type="OrthoDB" id="8870348at2"/>
<dbReference type="PANTHER" id="PTHR43201">
    <property type="entry name" value="ACYL-COA SYNTHETASE"/>
    <property type="match status" value="1"/>
</dbReference>
<dbReference type="GO" id="GO:0031956">
    <property type="term" value="F:medium-chain fatty acid-CoA ligase activity"/>
    <property type="evidence" value="ECO:0007669"/>
    <property type="project" value="TreeGrafter"/>
</dbReference>
<evidence type="ECO:0000313" key="5">
    <source>
        <dbReference type="Proteomes" id="UP000199580"/>
    </source>
</evidence>
<dbReference type="InterPro" id="IPR042099">
    <property type="entry name" value="ANL_N_sf"/>
</dbReference>
<keyword evidence="5" id="KW-1185">Reference proteome</keyword>
<evidence type="ECO:0000259" key="3">
    <source>
        <dbReference type="Pfam" id="PF00501"/>
    </source>
</evidence>
<evidence type="ECO:0000256" key="2">
    <source>
        <dbReference type="ARBA" id="ARBA00022598"/>
    </source>
</evidence>
<reference evidence="4 5" key="1">
    <citation type="submission" date="2016-10" db="EMBL/GenBank/DDBJ databases">
        <authorList>
            <person name="de Groot N.N."/>
        </authorList>
    </citation>
    <scope>NUCLEOTIDE SEQUENCE [LARGE SCALE GENOMIC DNA]</scope>
    <source>
        <strain evidence="4 5">CGMCC 1.10076</strain>
    </source>
</reference>
<gene>
    <name evidence="4" type="ORF">SAMN04487935_3725</name>
</gene>
<dbReference type="RefSeq" id="WP_091399326.1">
    <property type="nucleotide sequence ID" value="NZ_BKAI01000017.1"/>
</dbReference>
<comment type="similarity">
    <text evidence="1">Belongs to the ATP-dependent AMP-binding enzyme family.</text>
</comment>
<dbReference type="EMBL" id="FNEZ01000009">
    <property type="protein sequence ID" value="SDK59637.1"/>
    <property type="molecule type" value="Genomic_DNA"/>
</dbReference>
<dbReference type="Gene3D" id="3.30.300.30">
    <property type="match status" value="1"/>
</dbReference>
<dbReference type="Gene3D" id="3.40.50.12780">
    <property type="entry name" value="N-terminal domain of ligase-like"/>
    <property type="match status" value="1"/>
</dbReference>
<dbReference type="Pfam" id="PF00501">
    <property type="entry name" value="AMP-binding"/>
    <property type="match status" value="1"/>
</dbReference>
<keyword evidence="2 4" id="KW-0436">Ligase</keyword>
<protein>
    <submittedName>
        <fullName evidence="4">O-succinylbenzoic acid--CoA ligase</fullName>
    </submittedName>
</protein>
<dbReference type="InterPro" id="IPR000873">
    <property type="entry name" value="AMP-dep_synth/lig_dom"/>
</dbReference>
<accession>A0A1G9D6Y4</accession>
<name>A0A1G9D6Y4_9FLAO</name>
<organism evidence="4 5">
    <name type="scientific">Flavobacterium noncentrifugens</name>
    <dbReference type="NCBI Taxonomy" id="1128970"/>
    <lineage>
        <taxon>Bacteria</taxon>
        <taxon>Pseudomonadati</taxon>
        <taxon>Bacteroidota</taxon>
        <taxon>Flavobacteriia</taxon>
        <taxon>Flavobacteriales</taxon>
        <taxon>Flavobacteriaceae</taxon>
        <taxon>Flavobacterium</taxon>
    </lineage>
</organism>
<dbReference type="Proteomes" id="UP000199580">
    <property type="component" value="Unassembled WGS sequence"/>
</dbReference>
<proteinExistence type="inferred from homology"/>
<dbReference type="SUPFAM" id="SSF56801">
    <property type="entry name" value="Acetyl-CoA synthetase-like"/>
    <property type="match status" value="1"/>
</dbReference>
<dbReference type="GO" id="GO:0006631">
    <property type="term" value="P:fatty acid metabolic process"/>
    <property type="evidence" value="ECO:0007669"/>
    <property type="project" value="TreeGrafter"/>
</dbReference>
<dbReference type="AlphaFoldDB" id="A0A1G9D6Y4"/>
<dbReference type="InterPro" id="IPR045851">
    <property type="entry name" value="AMP-bd_C_sf"/>
</dbReference>